<keyword evidence="3 4" id="KW-0408">Iron</keyword>
<dbReference type="PANTHER" id="PTHR35008:SF8">
    <property type="entry name" value="ALCOHOL DEHYDROGENASE CYTOCHROME C SUBUNIT"/>
    <property type="match status" value="1"/>
</dbReference>
<keyword evidence="5" id="KW-0472">Membrane</keyword>
<evidence type="ECO:0000256" key="4">
    <source>
        <dbReference type="PROSITE-ProRule" id="PRU00433"/>
    </source>
</evidence>
<evidence type="ECO:0000256" key="5">
    <source>
        <dbReference type="SAM" id="Phobius"/>
    </source>
</evidence>
<dbReference type="PROSITE" id="PS51007">
    <property type="entry name" value="CYTC"/>
    <property type="match status" value="2"/>
</dbReference>
<feature type="transmembrane region" description="Helical" evidence="5">
    <location>
        <begin position="12"/>
        <end position="32"/>
    </location>
</feature>
<feature type="domain" description="Cytochrome c" evidence="6">
    <location>
        <begin position="48"/>
        <end position="197"/>
    </location>
</feature>
<dbReference type="RefSeq" id="WP_190313830.1">
    <property type="nucleotide sequence ID" value="NZ_JACNYL010000002.1"/>
</dbReference>
<evidence type="ECO:0000259" key="6">
    <source>
        <dbReference type="PROSITE" id="PS51007"/>
    </source>
</evidence>
<dbReference type="Gene3D" id="1.10.760.10">
    <property type="entry name" value="Cytochrome c-like domain"/>
    <property type="match status" value="2"/>
</dbReference>
<protein>
    <submittedName>
        <fullName evidence="7">Cytochrome c</fullName>
    </submittedName>
</protein>
<dbReference type="InterPro" id="IPR036909">
    <property type="entry name" value="Cyt_c-like_dom_sf"/>
</dbReference>
<dbReference type="SUPFAM" id="SSF46626">
    <property type="entry name" value="Cytochrome c"/>
    <property type="match status" value="2"/>
</dbReference>
<dbReference type="InterPro" id="IPR051459">
    <property type="entry name" value="Cytochrome_c-type_DH"/>
</dbReference>
<evidence type="ECO:0000313" key="7">
    <source>
        <dbReference type="EMBL" id="MBD1422136.1"/>
    </source>
</evidence>
<evidence type="ECO:0000256" key="1">
    <source>
        <dbReference type="ARBA" id="ARBA00022617"/>
    </source>
</evidence>
<comment type="caution">
    <text evidence="7">The sequence shown here is derived from an EMBL/GenBank/DDBJ whole genome shotgun (WGS) entry which is preliminary data.</text>
</comment>
<dbReference type="Pfam" id="PF13442">
    <property type="entry name" value="Cytochrome_CBB3"/>
    <property type="match status" value="1"/>
</dbReference>
<dbReference type="Pfam" id="PF02433">
    <property type="entry name" value="FixO"/>
    <property type="match status" value="1"/>
</dbReference>
<reference evidence="7 8" key="1">
    <citation type="submission" date="2020-08" db="EMBL/GenBank/DDBJ databases">
        <title>Sphingobacterium sp. DN00404 isolated from aquaculture water.</title>
        <authorList>
            <person name="Zhang M."/>
        </authorList>
    </citation>
    <scope>NUCLEOTIDE SEQUENCE [LARGE SCALE GENOMIC DNA]</scope>
    <source>
        <strain evidence="7 8">KCTC 42746</strain>
    </source>
</reference>
<keyword evidence="1 4" id="KW-0349">Heme</keyword>
<keyword evidence="5" id="KW-1133">Transmembrane helix</keyword>
<dbReference type="InterPro" id="IPR009056">
    <property type="entry name" value="Cyt_c-like_dom"/>
</dbReference>
<dbReference type="Proteomes" id="UP000651112">
    <property type="component" value="Unassembled WGS sequence"/>
</dbReference>
<gene>
    <name evidence="7" type="ORF">H8B21_11190</name>
</gene>
<sequence>MFNFHKDHKSLANTALFVFVGLSIFIAVVPAFQMQETKPLPSMEPLTEQQHRGFNIYIAENCVSCHTQQVRNIEMDNAWGERPSIPSDYYFSKKRMDVWRQSPSILGSERTGPDLTNVGKRQSGEEWHLLHLYNPRTVVKESIMPGYPWLFEEKNEQDIAPDDRVIPVPASFLRHPSKKIVATQQALDLVAYLQSLEQPALQGDGTAEFIASIKKKKATVSESEETGNLPDGTALYASTCAACHQADGEGLPGAFPPLAGSAIVNDENPETLIRIILEGYDTRPEYGVMAPFANMLSDEEIAAIATHERGNWGNNAPAVSPQKVKEIRKLIQNLKE</sequence>
<feature type="domain" description="Cytochrome c" evidence="6">
    <location>
        <begin position="227"/>
        <end position="312"/>
    </location>
</feature>
<dbReference type="PANTHER" id="PTHR35008">
    <property type="entry name" value="BLL4482 PROTEIN-RELATED"/>
    <property type="match status" value="1"/>
</dbReference>
<proteinExistence type="predicted"/>
<evidence type="ECO:0000256" key="2">
    <source>
        <dbReference type="ARBA" id="ARBA00022723"/>
    </source>
</evidence>
<evidence type="ECO:0000256" key="3">
    <source>
        <dbReference type="ARBA" id="ARBA00023004"/>
    </source>
</evidence>
<dbReference type="EMBL" id="JACNYL010000002">
    <property type="protein sequence ID" value="MBD1422136.1"/>
    <property type="molecule type" value="Genomic_DNA"/>
</dbReference>
<organism evidence="7 8">
    <name type="scientific">Sphingobacterium chuzhouense</name>
    <dbReference type="NCBI Taxonomy" id="1742264"/>
    <lineage>
        <taxon>Bacteria</taxon>
        <taxon>Pseudomonadati</taxon>
        <taxon>Bacteroidota</taxon>
        <taxon>Sphingobacteriia</taxon>
        <taxon>Sphingobacteriales</taxon>
        <taxon>Sphingobacteriaceae</taxon>
        <taxon>Sphingobacterium</taxon>
    </lineage>
</organism>
<name>A0ABR7XSK9_9SPHI</name>
<evidence type="ECO:0000313" key="8">
    <source>
        <dbReference type="Proteomes" id="UP000651112"/>
    </source>
</evidence>
<dbReference type="InterPro" id="IPR003468">
    <property type="entry name" value="Cyt_c_oxidase_monohaem-su/FixO"/>
</dbReference>
<keyword evidence="2 4" id="KW-0479">Metal-binding</keyword>
<keyword evidence="8" id="KW-1185">Reference proteome</keyword>
<accession>A0ABR7XSK9</accession>
<keyword evidence="5" id="KW-0812">Transmembrane</keyword>